<dbReference type="GO" id="GO:0016020">
    <property type="term" value="C:membrane"/>
    <property type="evidence" value="ECO:0007669"/>
    <property type="project" value="TreeGrafter"/>
</dbReference>
<keyword evidence="3 6" id="KW-0378">Hydrolase</keyword>
<evidence type="ECO:0000256" key="4">
    <source>
        <dbReference type="ARBA" id="ARBA00022833"/>
    </source>
</evidence>
<feature type="domain" description="Peptidase M48" evidence="9">
    <location>
        <begin position="98"/>
        <end position="257"/>
    </location>
</feature>
<evidence type="ECO:0000256" key="3">
    <source>
        <dbReference type="ARBA" id="ARBA00022801"/>
    </source>
</evidence>
<comment type="similarity">
    <text evidence="6">Belongs to the peptidase M48 family.</text>
</comment>
<name>A0AAV3F726_9FLAO</name>
<dbReference type="GO" id="GO:0004222">
    <property type="term" value="F:metalloendopeptidase activity"/>
    <property type="evidence" value="ECO:0007669"/>
    <property type="project" value="InterPro"/>
</dbReference>
<evidence type="ECO:0000256" key="1">
    <source>
        <dbReference type="ARBA" id="ARBA00022670"/>
    </source>
</evidence>
<keyword evidence="8" id="KW-0732">Signal</keyword>
<dbReference type="InterPro" id="IPR001915">
    <property type="entry name" value="Peptidase_M48"/>
</dbReference>
<keyword evidence="2" id="KW-0479">Metal-binding</keyword>
<feature type="compositionally biased region" description="Basic and acidic residues" evidence="7">
    <location>
        <begin position="246"/>
        <end position="265"/>
    </location>
</feature>
<evidence type="ECO:0000256" key="6">
    <source>
        <dbReference type="RuleBase" id="RU003983"/>
    </source>
</evidence>
<evidence type="ECO:0000313" key="10">
    <source>
        <dbReference type="EMBL" id="EHO15078.1"/>
    </source>
</evidence>
<dbReference type="RefSeq" id="WP_006262546.1">
    <property type="nucleotide sequence ID" value="NZ_JH590837.1"/>
</dbReference>
<keyword evidence="1 6" id="KW-0645">Protease</keyword>
<comment type="caution">
    <text evidence="10">The sequence shown here is derived from an EMBL/GenBank/DDBJ whole genome shotgun (WGS) entry which is preliminary data.</text>
</comment>
<evidence type="ECO:0000256" key="8">
    <source>
        <dbReference type="SAM" id="SignalP"/>
    </source>
</evidence>
<dbReference type="InterPro" id="IPR051156">
    <property type="entry name" value="Mito/Outer_Membr_Metalloprot"/>
</dbReference>
<dbReference type="CDD" id="cd07334">
    <property type="entry name" value="M48C_loiP_like"/>
    <property type="match status" value="1"/>
</dbReference>
<keyword evidence="5 6" id="KW-0482">Metalloprotease</keyword>
<feature type="signal peptide" evidence="8">
    <location>
        <begin position="1"/>
        <end position="20"/>
    </location>
</feature>
<dbReference type="GO" id="GO:0046872">
    <property type="term" value="F:metal ion binding"/>
    <property type="evidence" value="ECO:0007669"/>
    <property type="project" value="UniProtKB-KW"/>
</dbReference>
<dbReference type="PANTHER" id="PTHR22726:SF8">
    <property type="entry name" value="METALLOPROTEASE YCAL"/>
    <property type="match status" value="1"/>
</dbReference>
<evidence type="ECO:0000313" key="11">
    <source>
        <dbReference type="Proteomes" id="UP000004834"/>
    </source>
</evidence>
<comment type="cofactor">
    <cofactor evidence="6">
        <name>Zn(2+)</name>
        <dbReference type="ChEBI" id="CHEBI:29105"/>
    </cofactor>
    <text evidence="6">Binds 1 zinc ion per subunit.</text>
</comment>
<organism evidence="10 11">
    <name type="scientific">Myroides odoratimimus CIP 101113</name>
    <dbReference type="NCBI Taxonomy" id="883154"/>
    <lineage>
        <taxon>Bacteria</taxon>
        <taxon>Pseudomonadati</taxon>
        <taxon>Bacteroidota</taxon>
        <taxon>Flavobacteriia</taxon>
        <taxon>Flavobacteriales</taxon>
        <taxon>Flavobacteriaceae</taxon>
        <taxon>Myroides</taxon>
    </lineage>
</organism>
<evidence type="ECO:0000256" key="2">
    <source>
        <dbReference type="ARBA" id="ARBA00022723"/>
    </source>
</evidence>
<dbReference type="Gene3D" id="3.30.2010.10">
    <property type="entry name" value="Metalloproteases ('zincins'), catalytic domain"/>
    <property type="match status" value="1"/>
</dbReference>
<evidence type="ECO:0000259" key="9">
    <source>
        <dbReference type="Pfam" id="PF01435"/>
    </source>
</evidence>
<evidence type="ECO:0000256" key="7">
    <source>
        <dbReference type="SAM" id="MobiDB-lite"/>
    </source>
</evidence>
<sequence length="265" mass="29023">MKKVLLSACLVCFAIGTANAQFGKLNPKKIEAGLKAAKAFTVSDEEVAQSAAAAVKWMDENNPVCTVKDKDPKKKAYAERLERIFGPYKNYDGLDLNYKVYYVTDVNAFACPDGSVRVFSSLMDIMSDDELLGIIGHEIGHVKLKHSLNGYRKVLLAEAAVQYAGTTPGTVGDMMKGDMGGMAEKLVGAAFSRDQESDSDDYSYKFLVANGKNPQALADGFKKFADMEKEYGADKSLVSKMSSTHPDSEKRAKRIEDKIKKDAKK</sequence>
<reference evidence="10 11" key="1">
    <citation type="submission" date="2011-11" db="EMBL/GenBank/DDBJ databases">
        <title>The Genome Sequence of Myroides odoratimimus CIP 101113.</title>
        <authorList>
            <person name="Earl A."/>
            <person name="Ward D."/>
            <person name="Feldgarden M."/>
            <person name="Gevers D."/>
            <person name="Huys G."/>
            <person name="Young S.K."/>
            <person name="Zeng Q."/>
            <person name="Gargeya S."/>
            <person name="Fitzgerald M."/>
            <person name="Haas B."/>
            <person name="Abouelleil A."/>
            <person name="Alvarado L."/>
            <person name="Arachchi H.M."/>
            <person name="Berlin A."/>
            <person name="Brown A."/>
            <person name="Chapman S.B."/>
            <person name="Chen Z."/>
            <person name="Dunbar C."/>
            <person name="Freedman E."/>
            <person name="Gearin G."/>
            <person name="Goldberg J."/>
            <person name="Griggs A."/>
            <person name="Gujja S."/>
            <person name="Heiman D."/>
            <person name="Howarth C."/>
            <person name="Larson L."/>
            <person name="Lui A."/>
            <person name="MacDonald P.J.P."/>
            <person name="Montmayeur A."/>
            <person name="Murphy C."/>
            <person name="Neiman D."/>
            <person name="Pearson M."/>
            <person name="Priest M."/>
            <person name="Roberts A."/>
            <person name="Saif S."/>
            <person name="Shea T."/>
            <person name="Shenoy N."/>
            <person name="Sisk P."/>
            <person name="Stolte C."/>
            <person name="Sykes S."/>
            <person name="Wortman J."/>
            <person name="Nusbaum C."/>
            <person name="Birren B."/>
        </authorList>
    </citation>
    <scope>NUCLEOTIDE SEQUENCE [LARGE SCALE GENOMIC DNA]</scope>
    <source>
        <strain evidence="10 11">CIP 101113</strain>
    </source>
</reference>
<dbReference type="AlphaFoldDB" id="A0AAV3F726"/>
<feature type="chain" id="PRO_5043977141" description="Peptidase M48 domain-containing protein" evidence="8">
    <location>
        <begin position="21"/>
        <end position="265"/>
    </location>
</feature>
<dbReference type="PANTHER" id="PTHR22726">
    <property type="entry name" value="METALLOENDOPEPTIDASE OMA1"/>
    <property type="match status" value="1"/>
</dbReference>
<accession>A0AAV3F726</accession>
<dbReference type="EMBL" id="AGEE01000003">
    <property type="protein sequence ID" value="EHO15078.1"/>
    <property type="molecule type" value="Genomic_DNA"/>
</dbReference>
<gene>
    <name evidence="10" type="ORF">HMPREF9715_00266</name>
</gene>
<dbReference type="GO" id="GO:0051603">
    <property type="term" value="P:proteolysis involved in protein catabolic process"/>
    <property type="evidence" value="ECO:0007669"/>
    <property type="project" value="TreeGrafter"/>
</dbReference>
<proteinExistence type="inferred from homology"/>
<keyword evidence="4 6" id="KW-0862">Zinc</keyword>
<protein>
    <recommendedName>
        <fullName evidence="9">Peptidase M48 domain-containing protein</fullName>
    </recommendedName>
</protein>
<dbReference type="Proteomes" id="UP000004834">
    <property type="component" value="Unassembled WGS sequence"/>
</dbReference>
<dbReference type="Pfam" id="PF01435">
    <property type="entry name" value="Peptidase_M48"/>
    <property type="match status" value="1"/>
</dbReference>
<evidence type="ECO:0000256" key="5">
    <source>
        <dbReference type="ARBA" id="ARBA00023049"/>
    </source>
</evidence>
<feature type="region of interest" description="Disordered" evidence="7">
    <location>
        <begin position="236"/>
        <end position="265"/>
    </location>
</feature>